<dbReference type="InterPro" id="IPR033753">
    <property type="entry name" value="GCV_H/Fam206"/>
</dbReference>
<dbReference type="PROSITE" id="PS00189">
    <property type="entry name" value="LIPOYL"/>
    <property type="match status" value="1"/>
</dbReference>
<name>A0A3A3GBZ2_9BURK</name>
<comment type="subunit">
    <text evidence="3">The glycine cleavage system is composed of four proteins: P, T, L and H.</text>
</comment>
<feature type="domain" description="Lipoyl-binding" evidence="5">
    <location>
        <begin position="20"/>
        <end position="102"/>
    </location>
</feature>
<dbReference type="PROSITE" id="PS50968">
    <property type="entry name" value="BIOTINYL_LIPOYL"/>
    <property type="match status" value="1"/>
</dbReference>
<dbReference type="SUPFAM" id="SSF51230">
    <property type="entry name" value="Single hybrid motif"/>
    <property type="match status" value="1"/>
</dbReference>
<dbReference type="HAMAP" id="MF_00272">
    <property type="entry name" value="GcvH"/>
    <property type="match status" value="1"/>
</dbReference>
<dbReference type="GO" id="GO:0005829">
    <property type="term" value="C:cytosol"/>
    <property type="evidence" value="ECO:0007669"/>
    <property type="project" value="TreeGrafter"/>
</dbReference>
<dbReference type="InterPro" id="IPR000089">
    <property type="entry name" value="Biotin_lipoyl"/>
</dbReference>
<evidence type="ECO:0000259" key="5">
    <source>
        <dbReference type="PROSITE" id="PS50968"/>
    </source>
</evidence>
<reference evidence="7" key="1">
    <citation type="submission" date="2018-09" db="EMBL/GenBank/DDBJ databases">
        <authorList>
            <person name="Zhu H."/>
        </authorList>
    </citation>
    <scope>NUCLEOTIDE SEQUENCE [LARGE SCALE GENOMIC DNA]</scope>
    <source>
        <strain evidence="7">K1R23-30</strain>
    </source>
</reference>
<dbReference type="InterPro" id="IPR011053">
    <property type="entry name" value="Single_hybrid_motif"/>
</dbReference>
<proteinExistence type="inferred from homology"/>
<evidence type="ECO:0000313" key="7">
    <source>
        <dbReference type="Proteomes" id="UP000265955"/>
    </source>
</evidence>
<evidence type="ECO:0000256" key="2">
    <source>
        <dbReference type="ARBA" id="ARBA00022823"/>
    </source>
</evidence>
<comment type="similarity">
    <text evidence="1 3">Belongs to the GcvH family.</text>
</comment>
<dbReference type="InterPro" id="IPR002930">
    <property type="entry name" value="GCV_H"/>
</dbReference>
<sequence>MSKTLFTQEHEWLRVDDNGVVTVGITDYAQDHLGDLVYIQLPEVGKEFAKGDEAAVIESVKTAGEILMPGAGVVTAINEALADEPGKVNEDPMGEGWFFAFKAADASALEGLMDEASYKTYIESLG</sequence>
<dbReference type="PANTHER" id="PTHR11715:SF3">
    <property type="entry name" value="GLYCINE CLEAVAGE SYSTEM H PROTEIN-RELATED"/>
    <property type="match status" value="1"/>
</dbReference>
<gene>
    <name evidence="3 6" type="primary">gcvH</name>
    <name evidence="6" type="ORF">D3871_07735</name>
</gene>
<protein>
    <recommendedName>
        <fullName evidence="3">Glycine cleavage system H protein</fullName>
    </recommendedName>
</protein>
<accession>A0A3A3GBZ2</accession>
<evidence type="ECO:0000256" key="3">
    <source>
        <dbReference type="HAMAP-Rule" id="MF_00272"/>
    </source>
</evidence>
<dbReference type="InterPro" id="IPR003016">
    <property type="entry name" value="2-oxoA_DH_lipoyl-BS"/>
</dbReference>
<comment type="caution">
    <text evidence="6">The sequence shown here is derived from an EMBL/GenBank/DDBJ whole genome shotgun (WGS) entry which is preliminary data.</text>
</comment>
<dbReference type="Proteomes" id="UP000265955">
    <property type="component" value="Unassembled WGS sequence"/>
</dbReference>
<dbReference type="GO" id="GO:0009249">
    <property type="term" value="P:protein lipoylation"/>
    <property type="evidence" value="ECO:0007669"/>
    <property type="project" value="TreeGrafter"/>
</dbReference>
<comment type="function">
    <text evidence="3">The glycine cleavage system catalyzes the degradation of glycine. The H protein shuttles the methylamine group of glycine from the P protein to the T protein.</text>
</comment>
<dbReference type="GO" id="GO:0019464">
    <property type="term" value="P:glycine decarboxylation via glycine cleavage system"/>
    <property type="evidence" value="ECO:0007669"/>
    <property type="project" value="UniProtKB-UniRule"/>
</dbReference>
<keyword evidence="7" id="KW-1185">Reference proteome</keyword>
<keyword evidence="2 3" id="KW-0450">Lipoyl</keyword>
<dbReference type="AlphaFoldDB" id="A0A3A3GBZ2"/>
<evidence type="ECO:0000256" key="4">
    <source>
        <dbReference type="PIRSR" id="PIRSR617453-50"/>
    </source>
</evidence>
<dbReference type="NCBIfam" id="TIGR00527">
    <property type="entry name" value="gcvH"/>
    <property type="match status" value="1"/>
</dbReference>
<dbReference type="Pfam" id="PF01597">
    <property type="entry name" value="GCV_H"/>
    <property type="match status" value="1"/>
</dbReference>
<dbReference type="PANTHER" id="PTHR11715">
    <property type="entry name" value="GLYCINE CLEAVAGE SYSTEM H PROTEIN"/>
    <property type="match status" value="1"/>
</dbReference>
<organism evidence="6 7">
    <name type="scientific">Noviherbaspirillum saxi</name>
    <dbReference type="NCBI Taxonomy" id="2320863"/>
    <lineage>
        <taxon>Bacteria</taxon>
        <taxon>Pseudomonadati</taxon>
        <taxon>Pseudomonadota</taxon>
        <taxon>Betaproteobacteria</taxon>
        <taxon>Burkholderiales</taxon>
        <taxon>Oxalobacteraceae</taxon>
        <taxon>Noviherbaspirillum</taxon>
    </lineage>
</organism>
<dbReference type="EMBL" id="QYUO01000001">
    <property type="protein sequence ID" value="RJF98409.1"/>
    <property type="molecule type" value="Genomic_DNA"/>
</dbReference>
<evidence type="ECO:0000313" key="6">
    <source>
        <dbReference type="EMBL" id="RJF98409.1"/>
    </source>
</evidence>
<dbReference type="GO" id="GO:0005960">
    <property type="term" value="C:glycine cleavage complex"/>
    <property type="evidence" value="ECO:0007669"/>
    <property type="project" value="InterPro"/>
</dbReference>
<dbReference type="Gene3D" id="2.40.50.100">
    <property type="match status" value="1"/>
</dbReference>
<evidence type="ECO:0000256" key="1">
    <source>
        <dbReference type="ARBA" id="ARBA00009249"/>
    </source>
</evidence>
<dbReference type="CDD" id="cd06848">
    <property type="entry name" value="GCS_H"/>
    <property type="match status" value="1"/>
</dbReference>
<feature type="modified residue" description="N6-lipoyllysine" evidence="3 4">
    <location>
        <position position="61"/>
    </location>
</feature>
<dbReference type="NCBIfam" id="NF002270">
    <property type="entry name" value="PRK01202.1"/>
    <property type="match status" value="1"/>
</dbReference>
<dbReference type="InterPro" id="IPR017453">
    <property type="entry name" value="GCV_H_sub"/>
</dbReference>
<dbReference type="OrthoDB" id="9796712at2"/>
<dbReference type="RefSeq" id="WP_119768361.1">
    <property type="nucleotide sequence ID" value="NZ_QYUO01000001.1"/>
</dbReference>
<comment type="cofactor">
    <cofactor evidence="3">
        <name>(R)-lipoate</name>
        <dbReference type="ChEBI" id="CHEBI:83088"/>
    </cofactor>
    <text evidence="3">Binds 1 lipoyl cofactor covalently.</text>
</comment>